<dbReference type="InterPro" id="IPR029149">
    <property type="entry name" value="Creatin/AminoP/Spt16_N"/>
</dbReference>
<accession>A0ABP8DDX0</accession>
<dbReference type="EMBL" id="BAABAT010000014">
    <property type="protein sequence ID" value="GAA4252980.1"/>
    <property type="molecule type" value="Genomic_DNA"/>
</dbReference>
<evidence type="ECO:0000313" key="2">
    <source>
        <dbReference type="EMBL" id="GAA4252980.1"/>
    </source>
</evidence>
<dbReference type="SUPFAM" id="SSF53092">
    <property type="entry name" value="Creatinase/prolidase N-terminal domain"/>
    <property type="match status" value="1"/>
</dbReference>
<evidence type="ECO:0000313" key="3">
    <source>
        <dbReference type="Proteomes" id="UP001500620"/>
    </source>
</evidence>
<dbReference type="RefSeq" id="WP_345129997.1">
    <property type="nucleotide sequence ID" value="NZ_BAABAT010000014.1"/>
</dbReference>
<organism evidence="2 3">
    <name type="scientific">Dactylosporangium darangshiense</name>
    <dbReference type="NCBI Taxonomy" id="579108"/>
    <lineage>
        <taxon>Bacteria</taxon>
        <taxon>Bacillati</taxon>
        <taxon>Actinomycetota</taxon>
        <taxon>Actinomycetes</taxon>
        <taxon>Micromonosporales</taxon>
        <taxon>Micromonosporaceae</taxon>
        <taxon>Dactylosporangium</taxon>
    </lineage>
</organism>
<keyword evidence="3" id="KW-1185">Reference proteome</keyword>
<dbReference type="Gene3D" id="3.40.350.10">
    <property type="entry name" value="Creatinase/prolidase N-terminal domain"/>
    <property type="match status" value="1"/>
</dbReference>
<dbReference type="Gene3D" id="3.90.230.10">
    <property type="entry name" value="Creatinase/methionine aminopeptidase superfamily"/>
    <property type="match status" value="1"/>
</dbReference>
<reference evidence="3" key="1">
    <citation type="journal article" date="2019" name="Int. J. Syst. Evol. Microbiol.">
        <title>The Global Catalogue of Microorganisms (GCM) 10K type strain sequencing project: providing services to taxonomists for standard genome sequencing and annotation.</title>
        <authorList>
            <consortium name="The Broad Institute Genomics Platform"/>
            <consortium name="The Broad Institute Genome Sequencing Center for Infectious Disease"/>
            <person name="Wu L."/>
            <person name="Ma J."/>
        </authorList>
    </citation>
    <scope>NUCLEOTIDE SEQUENCE [LARGE SCALE GENOMIC DNA]</scope>
    <source>
        <strain evidence="3">JCM 17441</strain>
    </source>
</reference>
<dbReference type="CDD" id="cd01066">
    <property type="entry name" value="APP_MetAP"/>
    <property type="match status" value="1"/>
</dbReference>
<dbReference type="PANTHER" id="PTHR46112">
    <property type="entry name" value="AMINOPEPTIDASE"/>
    <property type="match status" value="1"/>
</dbReference>
<dbReference type="InterPro" id="IPR050659">
    <property type="entry name" value="Peptidase_M24B"/>
</dbReference>
<dbReference type="InterPro" id="IPR036005">
    <property type="entry name" value="Creatinase/aminopeptidase-like"/>
</dbReference>
<gene>
    <name evidence="2" type="ORF">GCM10022255_051930</name>
</gene>
<comment type="caution">
    <text evidence="2">The sequence shown here is derived from an EMBL/GenBank/DDBJ whole genome shotgun (WGS) entry which is preliminary data.</text>
</comment>
<dbReference type="PANTHER" id="PTHR46112:SF2">
    <property type="entry name" value="XAA-PRO AMINOPEPTIDASE P-RELATED"/>
    <property type="match status" value="1"/>
</dbReference>
<dbReference type="Pfam" id="PF00557">
    <property type="entry name" value="Peptidase_M24"/>
    <property type="match status" value="1"/>
</dbReference>
<dbReference type="SUPFAM" id="SSF55920">
    <property type="entry name" value="Creatinase/aminopeptidase"/>
    <property type="match status" value="1"/>
</dbReference>
<dbReference type="InterPro" id="IPR000994">
    <property type="entry name" value="Pept_M24"/>
</dbReference>
<protein>
    <recommendedName>
        <fullName evidence="1">Peptidase M24 domain-containing protein</fullName>
    </recommendedName>
</protein>
<proteinExistence type="predicted"/>
<dbReference type="Proteomes" id="UP001500620">
    <property type="component" value="Unassembled WGS sequence"/>
</dbReference>
<sequence>MLINTERATALLNAEGVDGVIASTLENNYYLSGVWVLGQEMFPRDDEFYTVTTAAAPAAGVIVSSIGEADLTLAAYPTIRDVVTFGTFFRDTVPGVALDADERRILDLTEAHTTGRSSVDAIAEAITKLGLAEAVVAVDERGPKPTLLAELAERFPRATFKPAAALLRRIRAVKTAREIELLTGALRATEAGFRAAVDLFAEGVTEREVKAAFDKAVTAEGARPGFCLVRFGKGLALGQVPAGDIPLRPGDFAFFDIGVDFNGYKSDIGRLVSFGEPSGETRALFDASKAGQQLAIDLMKPGAVARDVFNAAVERVREAGIPTYQRQHVGHGIGIEYYDMPVLTPNADTVLEEGMVFEVETPYYRLGVGGAFIEDTVVITGGGTQILTELDRDLIVVEPR</sequence>
<feature type="domain" description="Peptidase M24" evidence="1">
    <location>
        <begin position="182"/>
        <end position="380"/>
    </location>
</feature>
<evidence type="ECO:0000259" key="1">
    <source>
        <dbReference type="Pfam" id="PF00557"/>
    </source>
</evidence>
<name>A0ABP8DDX0_9ACTN</name>